<dbReference type="AlphaFoldDB" id="A0AAD7CGG7"/>
<dbReference type="EMBL" id="JARKIF010000002">
    <property type="protein sequence ID" value="KAJ7647887.1"/>
    <property type="molecule type" value="Genomic_DNA"/>
</dbReference>
<keyword evidence="3" id="KW-1185">Reference proteome</keyword>
<comment type="caution">
    <text evidence="2">The sequence shown here is derived from an EMBL/GenBank/DDBJ whole genome shotgun (WGS) entry which is preliminary data.</text>
</comment>
<evidence type="ECO:0000313" key="2">
    <source>
        <dbReference type="EMBL" id="KAJ7647887.1"/>
    </source>
</evidence>
<feature type="region of interest" description="Disordered" evidence="1">
    <location>
        <begin position="1"/>
        <end position="43"/>
    </location>
</feature>
<dbReference type="Proteomes" id="UP001221142">
    <property type="component" value="Unassembled WGS sequence"/>
</dbReference>
<feature type="compositionally biased region" description="Polar residues" evidence="1">
    <location>
        <begin position="23"/>
        <end position="35"/>
    </location>
</feature>
<evidence type="ECO:0000313" key="3">
    <source>
        <dbReference type="Proteomes" id="UP001221142"/>
    </source>
</evidence>
<reference evidence="2" key="1">
    <citation type="submission" date="2023-03" db="EMBL/GenBank/DDBJ databases">
        <title>Massive genome expansion in bonnet fungi (Mycena s.s.) driven by repeated elements and novel gene families across ecological guilds.</title>
        <authorList>
            <consortium name="Lawrence Berkeley National Laboratory"/>
            <person name="Harder C.B."/>
            <person name="Miyauchi S."/>
            <person name="Viragh M."/>
            <person name="Kuo A."/>
            <person name="Thoen E."/>
            <person name="Andreopoulos B."/>
            <person name="Lu D."/>
            <person name="Skrede I."/>
            <person name="Drula E."/>
            <person name="Henrissat B."/>
            <person name="Morin E."/>
            <person name="Kohler A."/>
            <person name="Barry K."/>
            <person name="LaButti K."/>
            <person name="Morin E."/>
            <person name="Salamov A."/>
            <person name="Lipzen A."/>
            <person name="Mereny Z."/>
            <person name="Hegedus B."/>
            <person name="Baldrian P."/>
            <person name="Stursova M."/>
            <person name="Weitz H."/>
            <person name="Taylor A."/>
            <person name="Grigoriev I.V."/>
            <person name="Nagy L.G."/>
            <person name="Martin F."/>
            <person name="Kauserud H."/>
        </authorList>
    </citation>
    <scope>NUCLEOTIDE SEQUENCE</scope>
    <source>
        <strain evidence="2">9284</strain>
    </source>
</reference>
<proteinExistence type="predicted"/>
<name>A0AAD7CGG7_9AGAR</name>
<evidence type="ECO:0000256" key="1">
    <source>
        <dbReference type="SAM" id="MobiDB-lite"/>
    </source>
</evidence>
<gene>
    <name evidence="2" type="ORF">FB45DRAFT_1052295</name>
</gene>
<sequence length="251" mass="28787">MTNDSAPDAGPSHPAVAQPPPSNKQQPEPTSSPSLSRPEPDKPRLTELATECLEKTTAIRDRIQPCEGFLQISGILEKCHSLTRIFESVESVLTEPAHQVHVCPENERCVHELWHREHAKKVAKLKEYLKAFPTSFRLPFNALFTLDQLEDKLGRNITRFTKMQTDIELSWKQLKQEMDILALIPATSEQVHDVKIRLAQLEHEYHIATEHGKAWWSEEIRTVETQLGTLNYELRQLLDGRDAMLQAYPRE</sequence>
<accession>A0AAD7CGG7</accession>
<organism evidence="2 3">
    <name type="scientific">Roridomyces roridus</name>
    <dbReference type="NCBI Taxonomy" id="1738132"/>
    <lineage>
        <taxon>Eukaryota</taxon>
        <taxon>Fungi</taxon>
        <taxon>Dikarya</taxon>
        <taxon>Basidiomycota</taxon>
        <taxon>Agaricomycotina</taxon>
        <taxon>Agaricomycetes</taxon>
        <taxon>Agaricomycetidae</taxon>
        <taxon>Agaricales</taxon>
        <taxon>Marasmiineae</taxon>
        <taxon>Mycenaceae</taxon>
        <taxon>Roridomyces</taxon>
    </lineage>
</organism>
<protein>
    <submittedName>
        <fullName evidence="2">Uncharacterized protein</fullName>
    </submittedName>
</protein>